<comment type="caution">
    <text evidence="2">The sequence shown here is derived from an EMBL/GenBank/DDBJ whole genome shotgun (WGS) entry which is preliminary data.</text>
</comment>
<evidence type="ECO:0000313" key="3">
    <source>
        <dbReference type="Proteomes" id="UP001596220"/>
    </source>
</evidence>
<name>A0ABW1PDL4_9PSEU</name>
<dbReference type="Proteomes" id="UP001596220">
    <property type="component" value="Unassembled WGS sequence"/>
</dbReference>
<dbReference type="RefSeq" id="WP_380641191.1">
    <property type="nucleotide sequence ID" value="NZ_JBHSQO010000048.1"/>
</dbReference>
<proteinExistence type="predicted"/>
<protein>
    <submittedName>
        <fullName evidence="2">Uncharacterized protein</fullName>
    </submittedName>
</protein>
<evidence type="ECO:0000313" key="2">
    <source>
        <dbReference type="EMBL" id="MFC6093718.1"/>
    </source>
</evidence>
<keyword evidence="3" id="KW-1185">Reference proteome</keyword>
<dbReference type="EMBL" id="JBHSQO010000048">
    <property type="protein sequence ID" value="MFC6093718.1"/>
    <property type="molecule type" value="Genomic_DNA"/>
</dbReference>
<reference evidence="3" key="1">
    <citation type="journal article" date="2019" name="Int. J. Syst. Evol. Microbiol.">
        <title>The Global Catalogue of Microorganisms (GCM) 10K type strain sequencing project: providing services to taxonomists for standard genome sequencing and annotation.</title>
        <authorList>
            <consortium name="The Broad Institute Genomics Platform"/>
            <consortium name="The Broad Institute Genome Sequencing Center for Infectious Disease"/>
            <person name="Wu L."/>
            <person name="Ma J."/>
        </authorList>
    </citation>
    <scope>NUCLEOTIDE SEQUENCE [LARGE SCALE GENOMIC DNA]</scope>
    <source>
        <strain evidence="3">CGMCC 4.7246</strain>
    </source>
</reference>
<organism evidence="2 3">
    <name type="scientific">Saccharothrix lopnurensis</name>
    <dbReference type="NCBI Taxonomy" id="1670621"/>
    <lineage>
        <taxon>Bacteria</taxon>
        <taxon>Bacillati</taxon>
        <taxon>Actinomycetota</taxon>
        <taxon>Actinomycetes</taxon>
        <taxon>Pseudonocardiales</taxon>
        <taxon>Pseudonocardiaceae</taxon>
        <taxon>Saccharothrix</taxon>
    </lineage>
</organism>
<sequence length="54" mass="6262">MGPRCPSRRSDQRRRRPFEPWDLDREAALARIGREMAGLDHSPESGEICWLTVP</sequence>
<evidence type="ECO:0000256" key="1">
    <source>
        <dbReference type="SAM" id="MobiDB-lite"/>
    </source>
</evidence>
<gene>
    <name evidence="2" type="ORF">ACFP3R_30980</name>
</gene>
<accession>A0ABW1PDL4</accession>
<feature type="region of interest" description="Disordered" evidence="1">
    <location>
        <begin position="1"/>
        <end position="20"/>
    </location>
</feature>